<organism evidence="2 3">
    <name type="scientific">Hibiscus sabdariffa</name>
    <name type="common">roselle</name>
    <dbReference type="NCBI Taxonomy" id="183260"/>
    <lineage>
        <taxon>Eukaryota</taxon>
        <taxon>Viridiplantae</taxon>
        <taxon>Streptophyta</taxon>
        <taxon>Embryophyta</taxon>
        <taxon>Tracheophyta</taxon>
        <taxon>Spermatophyta</taxon>
        <taxon>Magnoliopsida</taxon>
        <taxon>eudicotyledons</taxon>
        <taxon>Gunneridae</taxon>
        <taxon>Pentapetalae</taxon>
        <taxon>rosids</taxon>
        <taxon>malvids</taxon>
        <taxon>Malvales</taxon>
        <taxon>Malvaceae</taxon>
        <taxon>Malvoideae</taxon>
        <taxon>Hibiscus</taxon>
    </lineage>
</organism>
<reference evidence="2 3" key="1">
    <citation type="journal article" date="2024" name="G3 (Bethesda)">
        <title>Genome assembly of Hibiscus sabdariffa L. provides insights into metabolisms of medicinal natural products.</title>
        <authorList>
            <person name="Kim T."/>
        </authorList>
    </citation>
    <scope>NUCLEOTIDE SEQUENCE [LARGE SCALE GENOMIC DNA]</scope>
    <source>
        <strain evidence="2">TK-2024</strain>
        <tissue evidence="2">Old leaves</tissue>
    </source>
</reference>
<evidence type="ECO:0000256" key="1">
    <source>
        <dbReference type="SAM" id="Phobius"/>
    </source>
</evidence>
<keyword evidence="1" id="KW-0812">Transmembrane</keyword>
<keyword evidence="3" id="KW-1185">Reference proteome</keyword>
<accession>A0ABR2FDJ6</accession>
<evidence type="ECO:0000313" key="2">
    <source>
        <dbReference type="EMBL" id="KAK8578941.1"/>
    </source>
</evidence>
<gene>
    <name evidence="2" type="ORF">V6N12_069283</name>
</gene>
<evidence type="ECO:0000313" key="3">
    <source>
        <dbReference type="Proteomes" id="UP001472677"/>
    </source>
</evidence>
<comment type="caution">
    <text evidence="2">The sequence shown here is derived from an EMBL/GenBank/DDBJ whole genome shotgun (WGS) entry which is preliminary data.</text>
</comment>
<keyword evidence="1" id="KW-0472">Membrane</keyword>
<dbReference type="Proteomes" id="UP001472677">
    <property type="component" value="Unassembled WGS sequence"/>
</dbReference>
<proteinExistence type="predicted"/>
<feature type="transmembrane region" description="Helical" evidence="1">
    <location>
        <begin position="29"/>
        <end position="49"/>
    </location>
</feature>
<sequence>MARDFLDSLGGNDPREQVGGLTLHSSTGLLLLSMIVFSLSIISMIVFGCGDDNSGNSGRCTGGPSGCGTNCGAGCGG</sequence>
<dbReference type="EMBL" id="JBBPBM010000006">
    <property type="protein sequence ID" value="KAK8578941.1"/>
    <property type="molecule type" value="Genomic_DNA"/>
</dbReference>
<name>A0ABR2FDJ6_9ROSI</name>
<keyword evidence="1" id="KW-1133">Transmembrane helix</keyword>
<protein>
    <submittedName>
        <fullName evidence="2">Uncharacterized protein</fullName>
    </submittedName>
</protein>